<reference evidence="8 9" key="1">
    <citation type="submission" date="2016-10" db="EMBL/GenBank/DDBJ databases">
        <authorList>
            <person name="de Groot N.N."/>
        </authorList>
    </citation>
    <scope>NUCLEOTIDE SEQUENCE [LARGE SCALE GENOMIC DNA]</scope>
    <source>
        <strain evidence="8 9">DSM 21771</strain>
    </source>
</reference>
<dbReference type="Gene3D" id="3.30.1490.480">
    <property type="entry name" value="Endolytic murein transglycosylase"/>
    <property type="match status" value="1"/>
</dbReference>
<comment type="subcellular location">
    <subcellularLocation>
        <location evidence="7">Cell membrane</location>
        <topology evidence="7">Single-pass membrane protein</topology>
    </subcellularLocation>
</comment>
<dbReference type="AlphaFoldDB" id="A0A1G8P196"/>
<dbReference type="PANTHER" id="PTHR30518">
    <property type="entry name" value="ENDOLYTIC MUREIN TRANSGLYCOSYLASE"/>
    <property type="match status" value="1"/>
</dbReference>
<keyword evidence="4 7" id="KW-0472">Membrane</keyword>
<dbReference type="PANTHER" id="PTHR30518:SF2">
    <property type="entry name" value="ENDOLYTIC MUREIN TRANSGLYCOSYLASE"/>
    <property type="match status" value="1"/>
</dbReference>
<feature type="site" description="Important for catalytic activity" evidence="7">
    <location>
        <position position="256"/>
    </location>
</feature>
<comment type="function">
    <text evidence="7">Functions as a peptidoglycan terminase that cleaves nascent peptidoglycan strands endolytically to terminate their elongation.</text>
</comment>
<dbReference type="GO" id="GO:0005886">
    <property type="term" value="C:plasma membrane"/>
    <property type="evidence" value="ECO:0007669"/>
    <property type="project" value="UniProtKB-SubCell"/>
</dbReference>
<dbReference type="HAMAP" id="MF_02065">
    <property type="entry name" value="MltG"/>
    <property type="match status" value="1"/>
</dbReference>
<organism evidence="8 9">
    <name type="scientific">Natribacillus halophilus</name>
    <dbReference type="NCBI Taxonomy" id="549003"/>
    <lineage>
        <taxon>Bacteria</taxon>
        <taxon>Bacillati</taxon>
        <taxon>Bacillota</taxon>
        <taxon>Bacilli</taxon>
        <taxon>Bacillales</taxon>
        <taxon>Bacillaceae</taxon>
        <taxon>Natribacillus</taxon>
    </lineage>
</organism>
<keyword evidence="9" id="KW-1185">Reference proteome</keyword>
<dbReference type="EMBL" id="FNEN01000007">
    <property type="protein sequence ID" value="SDI86018.1"/>
    <property type="molecule type" value="Genomic_DNA"/>
</dbReference>
<evidence type="ECO:0000256" key="5">
    <source>
        <dbReference type="ARBA" id="ARBA00023239"/>
    </source>
</evidence>
<protein>
    <recommendedName>
        <fullName evidence="7">Endolytic murein transglycosylase</fullName>
        <ecNumber evidence="7">4.2.2.29</ecNumber>
    </recommendedName>
    <alternativeName>
        <fullName evidence="7">Peptidoglycan lytic transglycosylase</fullName>
    </alternativeName>
    <alternativeName>
        <fullName evidence="7">Peptidoglycan polymerization terminase</fullName>
    </alternativeName>
</protein>
<sequence>MSEKQEMNQPKKNQARDARKVRRIVLWIVLAFIVLVLIGLLTGYFYVRAAMAPMDETDDTPVEVEIPSGATVGGIGEILEEEHLIVNGTFFRYYARFQNATQFQAGIYELDQTMNLDEILETLQEGPDREAYSVSFTIPEGLWIEDIAETIAQETDHDEDDVMNLLESEDYAEDLVDEYDFLTEDILHDDIRYPLEGYLFPAMYEFVEEDTSLEVIVDSMLQRTSEVYDQVVEETGSENDLDPHDVLTLASIVEREAQTAEDRRLIAGVLFNRLEDDMQLEVDPTVAYAQGEHLYMTSLEDIDIDHPFNTYQNSGLPPGPIASPGEDAIRAIFEPEETEYLFFYARVTGEVIYSETFEEHEEIHETYRDEWIEAEEEEESEE</sequence>
<dbReference type="GO" id="GO:0071555">
    <property type="term" value="P:cell wall organization"/>
    <property type="evidence" value="ECO:0007669"/>
    <property type="project" value="UniProtKB-KW"/>
</dbReference>
<evidence type="ECO:0000256" key="1">
    <source>
        <dbReference type="ARBA" id="ARBA00022475"/>
    </source>
</evidence>
<dbReference type="GO" id="GO:0008932">
    <property type="term" value="F:lytic endotransglycosylase activity"/>
    <property type="evidence" value="ECO:0007669"/>
    <property type="project" value="UniProtKB-UniRule"/>
</dbReference>
<proteinExistence type="inferred from homology"/>
<dbReference type="CDD" id="cd08010">
    <property type="entry name" value="MltG_like"/>
    <property type="match status" value="1"/>
</dbReference>
<dbReference type="Pfam" id="PF02618">
    <property type="entry name" value="YceG"/>
    <property type="match status" value="1"/>
</dbReference>
<dbReference type="InterPro" id="IPR003770">
    <property type="entry name" value="MLTG-like"/>
</dbReference>
<comment type="similarity">
    <text evidence="7">Belongs to the transglycosylase MltG family.</text>
</comment>
<dbReference type="RefSeq" id="WP_245723129.1">
    <property type="nucleotide sequence ID" value="NZ_FNEN01000007.1"/>
</dbReference>
<dbReference type="Proteomes" id="UP000198853">
    <property type="component" value="Unassembled WGS sequence"/>
</dbReference>
<evidence type="ECO:0000313" key="9">
    <source>
        <dbReference type="Proteomes" id="UP000198853"/>
    </source>
</evidence>
<keyword evidence="6 7" id="KW-0961">Cell wall biogenesis/degradation</keyword>
<keyword evidence="1 7" id="KW-1003">Cell membrane</keyword>
<name>A0A1G8P196_9BACI</name>
<dbReference type="GO" id="GO:0009252">
    <property type="term" value="P:peptidoglycan biosynthetic process"/>
    <property type="evidence" value="ECO:0007669"/>
    <property type="project" value="UniProtKB-UniRule"/>
</dbReference>
<evidence type="ECO:0000313" key="8">
    <source>
        <dbReference type="EMBL" id="SDI86018.1"/>
    </source>
</evidence>
<comment type="catalytic activity">
    <reaction evidence="7">
        <text>a peptidoglycan chain = a peptidoglycan chain with N-acetyl-1,6-anhydromuramyl-[peptide] at the reducing end + a peptidoglycan chain with N-acetylglucosamine at the non-reducing end.</text>
        <dbReference type="EC" id="4.2.2.29"/>
    </reaction>
</comment>
<evidence type="ECO:0000256" key="2">
    <source>
        <dbReference type="ARBA" id="ARBA00022692"/>
    </source>
</evidence>
<evidence type="ECO:0000256" key="7">
    <source>
        <dbReference type="HAMAP-Rule" id="MF_02065"/>
    </source>
</evidence>
<evidence type="ECO:0000256" key="4">
    <source>
        <dbReference type="ARBA" id="ARBA00023136"/>
    </source>
</evidence>
<accession>A0A1G8P196</accession>
<evidence type="ECO:0000256" key="3">
    <source>
        <dbReference type="ARBA" id="ARBA00022989"/>
    </source>
</evidence>
<keyword evidence="5 7" id="KW-0456">Lyase</keyword>
<feature type="transmembrane region" description="Helical" evidence="7">
    <location>
        <begin position="21"/>
        <end position="47"/>
    </location>
</feature>
<keyword evidence="3 7" id="KW-1133">Transmembrane helix</keyword>
<gene>
    <name evidence="7" type="primary">mltG</name>
    <name evidence="8" type="ORF">SAMN04488123_107136</name>
</gene>
<keyword evidence="2 7" id="KW-0812">Transmembrane</keyword>
<dbReference type="EC" id="4.2.2.29" evidence="7"/>
<dbReference type="NCBIfam" id="TIGR00247">
    <property type="entry name" value="endolytic transglycosylase MltG"/>
    <property type="match status" value="1"/>
</dbReference>
<evidence type="ECO:0000256" key="6">
    <source>
        <dbReference type="ARBA" id="ARBA00023316"/>
    </source>
</evidence>